<proteinExistence type="predicted"/>
<keyword evidence="3" id="KW-1185">Reference proteome</keyword>
<organism evidence="2 3">
    <name type="scientific">Trichoderma asperellum (strain ATCC 204424 / CBS 433.97 / NBRC 101777)</name>
    <dbReference type="NCBI Taxonomy" id="1042311"/>
    <lineage>
        <taxon>Eukaryota</taxon>
        <taxon>Fungi</taxon>
        <taxon>Dikarya</taxon>
        <taxon>Ascomycota</taxon>
        <taxon>Pezizomycotina</taxon>
        <taxon>Sordariomycetes</taxon>
        <taxon>Hypocreomycetidae</taxon>
        <taxon>Hypocreales</taxon>
        <taxon>Hypocreaceae</taxon>
        <taxon>Trichoderma</taxon>
    </lineage>
</organism>
<dbReference type="Proteomes" id="UP000240493">
    <property type="component" value="Unassembled WGS sequence"/>
</dbReference>
<name>A0A2T3ZL38_TRIA4</name>
<accession>A0A2T3ZL38</accession>
<evidence type="ECO:0000256" key="1">
    <source>
        <dbReference type="SAM" id="MobiDB-lite"/>
    </source>
</evidence>
<reference evidence="2 3" key="1">
    <citation type="submission" date="2016-07" db="EMBL/GenBank/DDBJ databases">
        <title>Multiple horizontal gene transfer events from other fungi enriched the ability of initially mycotrophic Trichoderma (Ascomycota) to feed on dead plant biomass.</title>
        <authorList>
            <consortium name="DOE Joint Genome Institute"/>
            <person name="Aerts A."/>
            <person name="Atanasova L."/>
            <person name="Chenthamara K."/>
            <person name="Zhang J."/>
            <person name="Grujic M."/>
            <person name="Henrissat B."/>
            <person name="Kuo A."/>
            <person name="Salamov A."/>
            <person name="Lipzen A."/>
            <person name="Labutti K."/>
            <person name="Barry K."/>
            <person name="Miao Y."/>
            <person name="Rahimi M.J."/>
            <person name="Shen Q."/>
            <person name="Grigoriev I.V."/>
            <person name="Kubicek C.P."/>
            <person name="Druzhinina I.S."/>
        </authorList>
    </citation>
    <scope>NUCLEOTIDE SEQUENCE [LARGE SCALE GENOMIC DNA]</scope>
    <source>
        <strain evidence="2 3">CBS 433.97</strain>
    </source>
</reference>
<evidence type="ECO:0000313" key="3">
    <source>
        <dbReference type="Proteomes" id="UP000240493"/>
    </source>
</evidence>
<dbReference type="EMBL" id="KZ679257">
    <property type="protein sequence ID" value="PTB45527.1"/>
    <property type="molecule type" value="Genomic_DNA"/>
</dbReference>
<gene>
    <name evidence="2" type="ORF">M441DRAFT_54578</name>
</gene>
<evidence type="ECO:0000313" key="2">
    <source>
        <dbReference type="EMBL" id="PTB45527.1"/>
    </source>
</evidence>
<sequence>MKQMTRKTRDQTSSLRQTPYPPFLSTGQPLLGSICQFHSTPSPKNQISTHYLFPTSVILIFFKQINTINNPDSSSKPCQLLSLPRNQYLNYLEVDLRHILAADILDSIDLGGIGLEGIEHKYFVPGDTVLGLDIDLRRDIGLGQEKGLAAGYNSSFADQAGSMPAGLEGSGCPVDNSLAGSDSDRSQNNPHLFRTLVGAVGVIEMSLRKPGADRLCWYFWEPWFYCLDAITYHQKND</sequence>
<dbReference type="AlphaFoldDB" id="A0A2T3ZL38"/>
<protein>
    <submittedName>
        <fullName evidence="2">Uncharacterized protein</fullName>
    </submittedName>
</protein>
<feature type="region of interest" description="Disordered" evidence="1">
    <location>
        <begin position="1"/>
        <end position="22"/>
    </location>
</feature>